<dbReference type="RefSeq" id="XP_033388273.1">
    <property type="nucleotide sequence ID" value="XM_033527241.1"/>
</dbReference>
<feature type="region of interest" description="Disordered" evidence="1">
    <location>
        <begin position="1"/>
        <end position="47"/>
    </location>
</feature>
<dbReference type="AlphaFoldDB" id="A0A6A5Y5V5"/>
<dbReference type="EMBL" id="ML978067">
    <property type="protein sequence ID" value="KAF2019934.1"/>
    <property type="molecule type" value="Genomic_DNA"/>
</dbReference>
<feature type="compositionally biased region" description="Basic and acidic residues" evidence="1">
    <location>
        <begin position="8"/>
        <end position="17"/>
    </location>
</feature>
<organism evidence="2 3">
    <name type="scientific">Aaosphaeria arxii CBS 175.79</name>
    <dbReference type="NCBI Taxonomy" id="1450172"/>
    <lineage>
        <taxon>Eukaryota</taxon>
        <taxon>Fungi</taxon>
        <taxon>Dikarya</taxon>
        <taxon>Ascomycota</taxon>
        <taxon>Pezizomycotina</taxon>
        <taxon>Dothideomycetes</taxon>
        <taxon>Pleosporomycetidae</taxon>
        <taxon>Pleosporales</taxon>
        <taxon>Pleosporales incertae sedis</taxon>
        <taxon>Aaosphaeria</taxon>
    </lineage>
</organism>
<feature type="compositionally biased region" description="Basic and acidic residues" evidence="1">
    <location>
        <begin position="87"/>
        <end position="101"/>
    </location>
</feature>
<protein>
    <submittedName>
        <fullName evidence="2">Uncharacterized protein</fullName>
    </submittedName>
</protein>
<gene>
    <name evidence="2" type="ORF">BU24DRAFT_419535</name>
</gene>
<evidence type="ECO:0000313" key="3">
    <source>
        <dbReference type="Proteomes" id="UP000799778"/>
    </source>
</evidence>
<sequence length="148" mass="15881">MAPTDPHTGGRLEDMAKDGTSIPGDAGVQRLIPSKPRPDQVDPSDAFAHANPAHAADNAFDIPRGLADRGMTGEVTTAMGDQLPSSIEKKNLDDANYDPRAKGHAQYVKHAKQRNMFDQMAHEGHGVEAAPGEEEMGQEDLLNMRGAK</sequence>
<evidence type="ECO:0000313" key="2">
    <source>
        <dbReference type="EMBL" id="KAF2019934.1"/>
    </source>
</evidence>
<keyword evidence="3" id="KW-1185">Reference proteome</keyword>
<accession>A0A6A5Y5V5</accession>
<dbReference type="GeneID" id="54284638"/>
<dbReference type="Proteomes" id="UP000799778">
    <property type="component" value="Unassembled WGS sequence"/>
</dbReference>
<reference evidence="2" key="1">
    <citation type="journal article" date="2020" name="Stud. Mycol.">
        <title>101 Dothideomycetes genomes: a test case for predicting lifestyles and emergence of pathogens.</title>
        <authorList>
            <person name="Haridas S."/>
            <person name="Albert R."/>
            <person name="Binder M."/>
            <person name="Bloem J."/>
            <person name="Labutti K."/>
            <person name="Salamov A."/>
            <person name="Andreopoulos B."/>
            <person name="Baker S."/>
            <person name="Barry K."/>
            <person name="Bills G."/>
            <person name="Bluhm B."/>
            <person name="Cannon C."/>
            <person name="Castanera R."/>
            <person name="Culley D."/>
            <person name="Daum C."/>
            <person name="Ezra D."/>
            <person name="Gonzalez J."/>
            <person name="Henrissat B."/>
            <person name="Kuo A."/>
            <person name="Liang C."/>
            <person name="Lipzen A."/>
            <person name="Lutzoni F."/>
            <person name="Magnuson J."/>
            <person name="Mondo S."/>
            <person name="Nolan M."/>
            <person name="Ohm R."/>
            <person name="Pangilinan J."/>
            <person name="Park H.-J."/>
            <person name="Ramirez L."/>
            <person name="Alfaro M."/>
            <person name="Sun H."/>
            <person name="Tritt A."/>
            <person name="Yoshinaga Y."/>
            <person name="Zwiers L.-H."/>
            <person name="Turgeon B."/>
            <person name="Goodwin S."/>
            <person name="Spatafora J."/>
            <person name="Crous P."/>
            <person name="Grigoriev I."/>
        </authorList>
    </citation>
    <scope>NUCLEOTIDE SEQUENCE</scope>
    <source>
        <strain evidence="2">CBS 175.79</strain>
    </source>
</reference>
<name>A0A6A5Y5V5_9PLEO</name>
<feature type="region of interest" description="Disordered" evidence="1">
    <location>
        <begin position="79"/>
        <end position="105"/>
    </location>
</feature>
<proteinExistence type="predicted"/>
<feature type="region of interest" description="Disordered" evidence="1">
    <location>
        <begin position="128"/>
        <end position="148"/>
    </location>
</feature>
<evidence type="ECO:0000256" key="1">
    <source>
        <dbReference type="SAM" id="MobiDB-lite"/>
    </source>
</evidence>
<dbReference type="OrthoDB" id="5416172at2759"/>